<evidence type="ECO:0008006" key="4">
    <source>
        <dbReference type="Google" id="ProtNLM"/>
    </source>
</evidence>
<keyword evidence="1" id="KW-1133">Transmembrane helix</keyword>
<dbReference type="Pfam" id="PF00805">
    <property type="entry name" value="Pentapeptide"/>
    <property type="match status" value="1"/>
</dbReference>
<keyword evidence="1" id="KW-0472">Membrane</keyword>
<feature type="transmembrane region" description="Helical" evidence="1">
    <location>
        <begin position="17"/>
        <end position="42"/>
    </location>
</feature>
<evidence type="ECO:0000313" key="3">
    <source>
        <dbReference type="Proteomes" id="UP000839052"/>
    </source>
</evidence>
<dbReference type="EMBL" id="OU912926">
    <property type="protein sequence ID" value="CAG9932404.1"/>
    <property type="molecule type" value="Genomic_DNA"/>
</dbReference>
<keyword evidence="3" id="KW-1185">Reference proteome</keyword>
<reference evidence="2 3" key="1">
    <citation type="submission" date="2021-10" db="EMBL/GenBank/DDBJ databases">
        <authorList>
            <person name="Koch H."/>
        </authorList>
    </citation>
    <scope>NUCLEOTIDE SEQUENCE [LARGE SCALE GENOMIC DNA]</scope>
    <source>
        <strain evidence="2">6680</strain>
    </source>
</reference>
<organism evidence="2 3">
    <name type="scientific">Candidatus Nitrotoga arctica</name>
    <dbReference type="NCBI Taxonomy" id="453162"/>
    <lineage>
        <taxon>Bacteria</taxon>
        <taxon>Pseudomonadati</taxon>
        <taxon>Pseudomonadota</taxon>
        <taxon>Betaproteobacteria</taxon>
        <taxon>Nitrosomonadales</taxon>
        <taxon>Gallionellaceae</taxon>
        <taxon>Candidatus Nitrotoga</taxon>
    </lineage>
</organism>
<evidence type="ECO:0000256" key="1">
    <source>
        <dbReference type="SAM" id="Phobius"/>
    </source>
</evidence>
<protein>
    <recommendedName>
        <fullName evidence="4">Pentapeptide repeat-containing protein</fullName>
    </recommendedName>
</protein>
<dbReference type="Proteomes" id="UP000839052">
    <property type="component" value="Chromosome"/>
</dbReference>
<proteinExistence type="predicted"/>
<dbReference type="InterPro" id="IPR001646">
    <property type="entry name" value="5peptide_repeat"/>
</dbReference>
<sequence length="301" mass="34025">MIYWFRCCYNWAKESHFWFWAISVIWVVLIGGLWYVLFIAHLVELPMDETGQTVGYFIGGIGVATIAMVTAGRRTHALMNQVKNDQARVINENFTKSIELLGNSDEAVRHGGLFSLQRMMRDESFYPTIVKIVTSYIRHKSQHYFREELKIVNSNEDKAIEQLDGMPMRIDVEAALSVLKNRLQYDTGGFEDFKKNKQNNTSFDLSNSKLFNADLSHTRFVNFNLSDSLIRNCVLTRSSLAGANLTKTDFSGTDFSDTDLSGADLSSTIGLTQKQINQAVGDSTTKLPKGLQNPDTWLTCS</sequence>
<gene>
    <name evidence="2" type="ORF">NTG6680_1151</name>
</gene>
<keyword evidence="1" id="KW-0812">Transmembrane</keyword>
<dbReference type="SUPFAM" id="SSF141571">
    <property type="entry name" value="Pentapeptide repeat-like"/>
    <property type="match status" value="1"/>
</dbReference>
<dbReference type="Gene3D" id="2.160.20.80">
    <property type="entry name" value="E3 ubiquitin-protein ligase SopA"/>
    <property type="match status" value="1"/>
</dbReference>
<evidence type="ECO:0000313" key="2">
    <source>
        <dbReference type="EMBL" id="CAG9932404.1"/>
    </source>
</evidence>
<accession>A0ABM8YY45</accession>
<name>A0ABM8YY45_9PROT</name>
<feature type="transmembrane region" description="Helical" evidence="1">
    <location>
        <begin position="54"/>
        <end position="71"/>
    </location>
</feature>